<name>A0A1J5QK61_9ZZZZ</name>
<dbReference type="GO" id="GO:0005997">
    <property type="term" value="P:xylulose metabolic process"/>
    <property type="evidence" value="ECO:0007669"/>
    <property type="project" value="TreeGrafter"/>
</dbReference>
<comment type="caution">
    <text evidence="5">The sequence shown here is derived from an EMBL/GenBank/DDBJ whole genome shotgun (WGS) entry which is preliminary data.</text>
</comment>
<dbReference type="PANTHER" id="PTHR10196:SF80">
    <property type="entry name" value="D-RIBULOSE KINASE"/>
    <property type="match status" value="1"/>
</dbReference>
<evidence type="ECO:0000256" key="2">
    <source>
        <dbReference type="ARBA" id="ARBA00022679"/>
    </source>
</evidence>
<keyword evidence="3 5" id="KW-0418">Kinase</keyword>
<dbReference type="Gene3D" id="3.30.420.40">
    <property type="match status" value="1"/>
</dbReference>
<dbReference type="GO" id="GO:0008737">
    <property type="term" value="F:L-fuculokinase activity"/>
    <property type="evidence" value="ECO:0007669"/>
    <property type="project" value="UniProtKB-EC"/>
</dbReference>
<dbReference type="SUPFAM" id="SSF53067">
    <property type="entry name" value="Actin-like ATPase domain"/>
    <property type="match status" value="1"/>
</dbReference>
<organism evidence="5">
    <name type="scientific">mine drainage metagenome</name>
    <dbReference type="NCBI Taxonomy" id="410659"/>
    <lineage>
        <taxon>unclassified sequences</taxon>
        <taxon>metagenomes</taxon>
        <taxon>ecological metagenomes</taxon>
    </lineage>
</organism>
<reference evidence="5" key="1">
    <citation type="submission" date="2016-10" db="EMBL/GenBank/DDBJ databases">
        <title>Sequence of Gallionella enrichment culture.</title>
        <authorList>
            <person name="Poehlein A."/>
            <person name="Muehling M."/>
            <person name="Daniel R."/>
        </authorList>
    </citation>
    <scope>NUCLEOTIDE SEQUENCE</scope>
</reference>
<evidence type="ECO:0000259" key="4">
    <source>
        <dbReference type="Pfam" id="PF02782"/>
    </source>
</evidence>
<dbReference type="EMBL" id="MLJW01000665">
    <property type="protein sequence ID" value="OIQ83864.1"/>
    <property type="molecule type" value="Genomic_DNA"/>
</dbReference>
<accession>A0A1J5QK61</accession>
<evidence type="ECO:0000313" key="5">
    <source>
        <dbReference type="EMBL" id="OIQ83864.1"/>
    </source>
</evidence>
<protein>
    <submittedName>
        <fullName evidence="5">L-fuculokinase</fullName>
        <ecNumber evidence="5">2.7.1.51</ecNumber>
    </submittedName>
</protein>
<comment type="similarity">
    <text evidence="1">Belongs to the FGGY kinase family.</text>
</comment>
<evidence type="ECO:0000256" key="3">
    <source>
        <dbReference type="ARBA" id="ARBA00022777"/>
    </source>
</evidence>
<dbReference type="AlphaFoldDB" id="A0A1J5QK61"/>
<keyword evidence="2 5" id="KW-0808">Transferase</keyword>
<dbReference type="PANTHER" id="PTHR10196">
    <property type="entry name" value="SUGAR KINASE"/>
    <property type="match status" value="1"/>
</dbReference>
<proteinExistence type="inferred from homology"/>
<evidence type="ECO:0000256" key="1">
    <source>
        <dbReference type="ARBA" id="ARBA00009156"/>
    </source>
</evidence>
<gene>
    <name evidence="5" type="primary">fucK</name>
    <name evidence="5" type="ORF">GALL_343140</name>
</gene>
<sequence>MLPTIVAPGTELGCVSRAAARRFGLPPALVLRAGTTDGNAGFIATGAARPGQAVTTLGSTLSLKLLSSTRVDAPEYGVYSHRFGPLWLASGASNAGGAVLRQLFTDARLQELSSRIDAETDSPLDLYPLPAPGERFPVRDPLLPPRLQPRPADDAAYLHGLLQALAGIEAAGYRKLAELGATPAAAVFTTGGGARNPAWTRLRERALGLPVHLAPHTRAAFGAARLALRGTRLLPSPDPGASHGD</sequence>
<dbReference type="InterPro" id="IPR018485">
    <property type="entry name" value="FGGY_C"/>
</dbReference>
<dbReference type="GO" id="GO:0005829">
    <property type="term" value="C:cytosol"/>
    <property type="evidence" value="ECO:0007669"/>
    <property type="project" value="TreeGrafter"/>
</dbReference>
<dbReference type="GO" id="GO:0004856">
    <property type="term" value="F:D-xylulokinase activity"/>
    <property type="evidence" value="ECO:0007669"/>
    <property type="project" value="TreeGrafter"/>
</dbReference>
<dbReference type="GO" id="GO:0019150">
    <property type="term" value="F:D-ribulokinase activity"/>
    <property type="evidence" value="ECO:0007669"/>
    <property type="project" value="TreeGrafter"/>
</dbReference>
<dbReference type="EC" id="2.7.1.51" evidence="5"/>
<dbReference type="InterPro" id="IPR043129">
    <property type="entry name" value="ATPase_NBD"/>
</dbReference>
<feature type="domain" description="Carbohydrate kinase FGGY C-terminal" evidence="4">
    <location>
        <begin position="61"/>
        <end position="229"/>
    </location>
</feature>
<dbReference type="Pfam" id="PF02782">
    <property type="entry name" value="FGGY_C"/>
    <property type="match status" value="1"/>
</dbReference>